<reference evidence="2 3" key="1">
    <citation type="submission" date="2017-10" db="EMBL/GenBank/DDBJ databases">
        <title>Comparative genomics in systemic dimorphic fungi from Ajellomycetaceae.</title>
        <authorList>
            <person name="Munoz J.F."/>
            <person name="Mcewen J.G."/>
            <person name="Clay O.K."/>
            <person name="Cuomo C.A."/>
        </authorList>
    </citation>
    <scope>NUCLEOTIDE SEQUENCE [LARGE SCALE GENOMIC DNA]</scope>
    <source>
        <strain evidence="2 3">UAMH4076</strain>
    </source>
</reference>
<gene>
    <name evidence="2" type="ORF">GX50_06994</name>
</gene>
<dbReference type="Proteomes" id="UP000226031">
    <property type="component" value="Unassembled WGS sequence"/>
</dbReference>
<dbReference type="SUPFAM" id="SSF56112">
    <property type="entry name" value="Protein kinase-like (PK-like)"/>
    <property type="match status" value="1"/>
</dbReference>
<keyword evidence="3" id="KW-1185">Reference proteome</keyword>
<organism evidence="2 3">
    <name type="scientific">[Emmonsia] crescens</name>
    <dbReference type="NCBI Taxonomy" id="73230"/>
    <lineage>
        <taxon>Eukaryota</taxon>
        <taxon>Fungi</taxon>
        <taxon>Dikarya</taxon>
        <taxon>Ascomycota</taxon>
        <taxon>Pezizomycotina</taxon>
        <taxon>Eurotiomycetes</taxon>
        <taxon>Eurotiomycetidae</taxon>
        <taxon>Onygenales</taxon>
        <taxon>Ajellomycetaceae</taxon>
        <taxon>Emergomyces</taxon>
    </lineage>
</organism>
<evidence type="ECO:0000256" key="1">
    <source>
        <dbReference type="SAM" id="MobiDB-lite"/>
    </source>
</evidence>
<dbReference type="EMBL" id="PDND01000184">
    <property type="protein sequence ID" value="PGH30236.1"/>
    <property type="molecule type" value="Genomic_DNA"/>
</dbReference>
<dbReference type="InterPro" id="IPR011009">
    <property type="entry name" value="Kinase-like_dom_sf"/>
</dbReference>
<comment type="caution">
    <text evidence="2">The sequence shown here is derived from an EMBL/GenBank/DDBJ whole genome shotgun (WGS) entry which is preliminary data.</text>
</comment>
<dbReference type="STRING" id="73230.A0A2B7Z8H7"/>
<accession>A0A2B7Z8H7</accession>
<name>A0A2B7Z8H7_9EURO</name>
<feature type="compositionally biased region" description="Low complexity" evidence="1">
    <location>
        <begin position="99"/>
        <end position="112"/>
    </location>
</feature>
<feature type="compositionally biased region" description="Polar residues" evidence="1">
    <location>
        <begin position="44"/>
        <end position="54"/>
    </location>
</feature>
<feature type="region of interest" description="Disordered" evidence="1">
    <location>
        <begin position="44"/>
        <end position="124"/>
    </location>
</feature>
<sequence length="265" mass="29654">MRSGKLFQLVGIVAVGRAYLGGHKGRQSRNAFWAGVDSGHQPGLLSTSWTSSPVTEHRQIHTRSQTRCAPLGPIRHSEPSDSSDSDSIQAAPKRKRNISQVTSSPHTQQSSHQGDHLQGPRGQVQHHTAEFYTQRCLLGLCQNGMLGGHCPNVELHRQGQDVGKGTTSQHWNEVSRETQVYKVLQKAQGSTVPVFLWKIDLEKIYFLHGAGQIRHMLLMAWAGMETTKLEHSRKLLHEIVRSRKEIRALGVVHGDFRFENILMLS</sequence>
<dbReference type="AlphaFoldDB" id="A0A2B7Z8H7"/>
<protein>
    <submittedName>
        <fullName evidence="2">Uncharacterized protein</fullName>
    </submittedName>
</protein>
<evidence type="ECO:0000313" key="3">
    <source>
        <dbReference type="Proteomes" id="UP000226031"/>
    </source>
</evidence>
<evidence type="ECO:0000313" key="2">
    <source>
        <dbReference type="EMBL" id="PGH30236.1"/>
    </source>
</evidence>
<proteinExistence type="predicted"/>